<dbReference type="AlphaFoldDB" id="A0A550CF36"/>
<evidence type="ECO:0000313" key="2">
    <source>
        <dbReference type="Proteomes" id="UP000320762"/>
    </source>
</evidence>
<organism evidence="1 2">
    <name type="scientific">Schizophyllum amplum</name>
    <dbReference type="NCBI Taxonomy" id="97359"/>
    <lineage>
        <taxon>Eukaryota</taxon>
        <taxon>Fungi</taxon>
        <taxon>Dikarya</taxon>
        <taxon>Basidiomycota</taxon>
        <taxon>Agaricomycotina</taxon>
        <taxon>Agaricomycetes</taxon>
        <taxon>Agaricomycetidae</taxon>
        <taxon>Agaricales</taxon>
        <taxon>Schizophyllaceae</taxon>
        <taxon>Schizophyllum</taxon>
    </lineage>
</organism>
<protein>
    <submittedName>
        <fullName evidence="1">Uncharacterized protein</fullName>
    </submittedName>
</protein>
<evidence type="ECO:0000313" key="1">
    <source>
        <dbReference type="EMBL" id="TRM63286.1"/>
    </source>
</evidence>
<proteinExistence type="predicted"/>
<accession>A0A550CF36</accession>
<keyword evidence="2" id="KW-1185">Reference proteome</keyword>
<reference evidence="1 2" key="1">
    <citation type="journal article" date="2019" name="New Phytol.">
        <title>Comparative genomics reveals unique wood-decay strategies and fruiting body development in the Schizophyllaceae.</title>
        <authorList>
            <person name="Almasi E."/>
            <person name="Sahu N."/>
            <person name="Krizsan K."/>
            <person name="Balint B."/>
            <person name="Kovacs G.M."/>
            <person name="Kiss B."/>
            <person name="Cseklye J."/>
            <person name="Drula E."/>
            <person name="Henrissat B."/>
            <person name="Nagy I."/>
            <person name="Chovatia M."/>
            <person name="Adam C."/>
            <person name="LaButti K."/>
            <person name="Lipzen A."/>
            <person name="Riley R."/>
            <person name="Grigoriev I.V."/>
            <person name="Nagy L.G."/>
        </authorList>
    </citation>
    <scope>NUCLEOTIDE SEQUENCE [LARGE SCALE GENOMIC DNA]</scope>
    <source>
        <strain evidence="1 2">NL-1724</strain>
    </source>
</reference>
<sequence>MRHPFLVVPYKFVALPSFHRVICLKRQHFTRRFEYSDDPPPTADRRRPHALAIAHTSRRRAEFSIPLSPISALAAYSDHETLAYPDSVNGGAKRGTTRCPRTLAIAASRPQVGDRCRLGLSWIASPSTSRRPSSPPHINFANIRHSSLVTAWTHSGDRAGCLLAATFTRLSRHIRPHRRTSTLQTPNHPRPPRDLLVTLRFAYLAVVRAQETLPTLGLDFDGALGKADAPSGPASPTSGRPHCRDAPMLHAVTVLRLARCRPRTEPCAPPH</sequence>
<dbReference type="Proteomes" id="UP000320762">
    <property type="component" value="Unassembled WGS sequence"/>
</dbReference>
<gene>
    <name evidence="1" type="ORF">BD626DRAFT_569306</name>
</gene>
<comment type="caution">
    <text evidence="1">The sequence shown here is derived from an EMBL/GenBank/DDBJ whole genome shotgun (WGS) entry which is preliminary data.</text>
</comment>
<name>A0A550CF36_9AGAR</name>
<dbReference type="EMBL" id="VDMD01000010">
    <property type="protein sequence ID" value="TRM63286.1"/>
    <property type="molecule type" value="Genomic_DNA"/>
</dbReference>